<comment type="catalytic activity">
    <reaction evidence="5">
        <text>L-glutaminyl-[peptide chain release factor] + S-adenosyl-L-methionine = N(5)-methyl-L-glutaminyl-[peptide chain release factor] + S-adenosyl-L-homocysteine + H(+)</text>
        <dbReference type="Rhea" id="RHEA:42896"/>
        <dbReference type="Rhea" id="RHEA-COMP:10271"/>
        <dbReference type="Rhea" id="RHEA-COMP:10272"/>
        <dbReference type="ChEBI" id="CHEBI:15378"/>
        <dbReference type="ChEBI" id="CHEBI:30011"/>
        <dbReference type="ChEBI" id="CHEBI:57856"/>
        <dbReference type="ChEBI" id="CHEBI:59789"/>
        <dbReference type="ChEBI" id="CHEBI:61891"/>
        <dbReference type="EC" id="2.1.1.297"/>
    </reaction>
</comment>
<feature type="domain" description="Release factor glutamine methyltransferase N-terminal" evidence="7">
    <location>
        <begin position="20"/>
        <end position="92"/>
    </location>
</feature>
<dbReference type="InterPro" id="IPR019874">
    <property type="entry name" value="RF_methyltr_PrmC"/>
</dbReference>
<reference evidence="8 9" key="1">
    <citation type="submission" date="2018-11" db="EMBL/GenBank/DDBJ databases">
        <title>YIM 102482-1 draft genome.</title>
        <authorList>
            <person name="Li G."/>
            <person name="Jiang Y."/>
        </authorList>
    </citation>
    <scope>NUCLEOTIDE SEQUENCE [LARGE SCALE GENOMIC DNA]</scope>
    <source>
        <strain evidence="8 9">YIM 102482-1</strain>
    </source>
</reference>
<dbReference type="EC" id="2.1.1.297" evidence="1"/>
<dbReference type="GO" id="GO:0102559">
    <property type="term" value="F:peptide chain release factor N(5)-glutamine methyltransferase activity"/>
    <property type="evidence" value="ECO:0007669"/>
    <property type="project" value="UniProtKB-EC"/>
</dbReference>
<dbReference type="CDD" id="cd02440">
    <property type="entry name" value="AdoMet_MTases"/>
    <property type="match status" value="1"/>
</dbReference>
<organism evidence="8 9">
    <name type="scientific">Gulosibacter macacae</name>
    <dbReference type="NCBI Taxonomy" id="2488791"/>
    <lineage>
        <taxon>Bacteria</taxon>
        <taxon>Bacillati</taxon>
        <taxon>Actinomycetota</taxon>
        <taxon>Actinomycetes</taxon>
        <taxon>Micrococcales</taxon>
        <taxon>Microbacteriaceae</taxon>
        <taxon>Gulosibacter</taxon>
    </lineage>
</organism>
<dbReference type="Gene3D" id="3.40.50.150">
    <property type="entry name" value="Vaccinia Virus protein VP39"/>
    <property type="match status" value="1"/>
</dbReference>
<name>A0A3P3W7Q6_9MICO</name>
<dbReference type="InterPro" id="IPR040758">
    <property type="entry name" value="PrmC_N"/>
</dbReference>
<evidence type="ECO:0000313" key="8">
    <source>
        <dbReference type="EMBL" id="RRJ88703.1"/>
    </source>
</evidence>
<feature type="domain" description="Methyltransferase small" evidence="6">
    <location>
        <begin position="114"/>
        <end position="216"/>
    </location>
</feature>
<dbReference type="InterPro" id="IPR029063">
    <property type="entry name" value="SAM-dependent_MTases_sf"/>
</dbReference>
<dbReference type="PROSITE" id="PS00092">
    <property type="entry name" value="N6_MTASE"/>
    <property type="match status" value="1"/>
</dbReference>
<protein>
    <recommendedName>
        <fullName evidence="1">peptide chain release factor N(5)-glutamine methyltransferase</fullName>
        <ecNumber evidence="1">2.1.1.297</ecNumber>
    </recommendedName>
</protein>
<evidence type="ECO:0000259" key="7">
    <source>
        <dbReference type="Pfam" id="PF17827"/>
    </source>
</evidence>
<dbReference type="NCBIfam" id="TIGR03534">
    <property type="entry name" value="RF_mod_PrmC"/>
    <property type="match status" value="1"/>
</dbReference>
<dbReference type="InterPro" id="IPR002052">
    <property type="entry name" value="DNA_methylase_N6_adenine_CS"/>
</dbReference>
<evidence type="ECO:0000256" key="5">
    <source>
        <dbReference type="ARBA" id="ARBA00048391"/>
    </source>
</evidence>
<dbReference type="Pfam" id="PF17827">
    <property type="entry name" value="PrmC_N"/>
    <property type="match status" value="1"/>
</dbReference>
<dbReference type="Proteomes" id="UP000274391">
    <property type="component" value="Unassembled WGS sequence"/>
</dbReference>
<dbReference type="PANTHER" id="PTHR18895">
    <property type="entry name" value="HEMK METHYLTRANSFERASE"/>
    <property type="match status" value="1"/>
</dbReference>
<comment type="caution">
    <text evidence="8">The sequence shown here is derived from an EMBL/GenBank/DDBJ whole genome shotgun (WGS) entry which is preliminary data.</text>
</comment>
<evidence type="ECO:0000256" key="1">
    <source>
        <dbReference type="ARBA" id="ARBA00012771"/>
    </source>
</evidence>
<evidence type="ECO:0000256" key="2">
    <source>
        <dbReference type="ARBA" id="ARBA00022603"/>
    </source>
</evidence>
<dbReference type="NCBIfam" id="TIGR00536">
    <property type="entry name" value="hemK_fam"/>
    <property type="match status" value="1"/>
</dbReference>
<sequence>MYRRHATSLNREIVSTTHAELQQQVARILMPGGFPNPAREAELLIAAVLDRSPGQLELDRLLGRSLERDQVDGVLAVASRRARREPLQHLVGSAPFREVELAVGPGVFVPRPETELLVELVYADPAARRTQARIADLGSGSGAIAIGVAMALPGAEVVALEASPFAWPWLQRNLRRHAPHVEARFGDWDAQLAHEHPASFDVLVSNPPYVPQRAIPADPEVRLFDPETALYSGGDGLDEIRRIAVAAARLLRAGGFLVVEHTEQQGAAIREILAGSGLVDTTTHPDLTGRDRFTSARQRG</sequence>
<evidence type="ECO:0000256" key="3">
    <source>
        <dbReference type="ARBA" id="ARBA00022679"/>
    </source>
</evidence>
<keyword evidence="2 8" id="KW-0489">Methyltransferase</keyword>
<gene>
    <name evidence="8" type="primary">prmC</name>
    <name evidence="8" type="ORF">EG850_00720</name>
</gene>
<keyword evidence="3 8" id="KW-0808">Transferase</keyword>
<dbReference type="OrthoDB" id="9800643at2"/>
<dbReference type="EMBL" id="RQVS01000001">
    <property type="protein sequence ID" value="RRJ88703.1"/>
    <property type="molecule type" value="Genomic_DNA"/>
</dbReference>
<keyword evidence="9" id="KW-1185">Reference proteome</keyword>
<dbReference type="PANTHER" id="PTHR18895:SF74">
    <property type="entry name" value="MTRF1L RELEASE FACTOR GLUTAMINE METHYLTRANSFERASE"/>
    <property type="match status" value="1"/>
</dbReference>
<dbReference type="AlphaFoldDB" id="A0A3P3W7Q6"/>
<dbReference type="Gene3D" id="1.10.8.10">
    <property type="entry name" value="DNA helicase RuvA subunit, C-terminal domain"/>
    <property type="match status" value="1"/>
</dbReference>
<dbReference type="GO" id="GO:0003676">
    <property type="term" value="F:nucleic acid binding"/>
    <property type="evidence" value="ECO:0007669"/>
    <property type="project" value="InterPro"/>
</dbReference>
<evidence type="ECO:0000313" key="9">
    <source>
        <dbReference type="Proteomes" id="UP000274391"/>
    </source>
</evidence>
<dbReference type="InterPro" id="IPR050320">
    <property type="entry name" value="N5-glutamine_MTase"/>
</dbReference>
<dbReference type="InterPro" id="IPR007848">
    <property type="entry name" value="Small_mtfrase_dom"/>
</dbReference>
<evidence type="ECO:0000259" key="6">
    <source>
        <dbReference type="Pfam" id="PF05175"/>
    </source>
</evidence>
<proteinExistence type="predicted"/>
<dbReference type="GO" id="GO:0032259">
    <property type="term" value="P:methylation"/>
    <property type="evidence" value="ECO:0007669"/>
    <property type="project" value="UniProtKB-KW"/>
</dbReference>
<evidence type="ECO:0000256" key="4">
    <source>
        <dbReference type="ARBA" id="ARBA00022691"/>
    </source>
</evidence>
<keyword evidence="4" id="KW-0949">S-adenosyl-L-methionine</keyword>
<accession>A0A3P3W7Q6</accession>
<dbReference type="SUPFAM" id="SSF53335">
    <property type="entry name" value="S-adenosyl-L-methionine-dependent methyltransferases"/>
    <property type="match status" value="1"/>
</dbReference>
<dbReference type="Pfam" id="PF05175">
    <property type="entry name" value="MTS"/>
    <property type="match status" value="1"/>
</dbReference>
<dbReference type="InterPro" id="IPR004556">
    <property type="entry name" value="HemK-like"/>
</dbReference>